<evidence type="ECO:0000313" key="1">
    <source>
        <dbReference type="EMBL" id="KAJ1194808.1"/>
    </source>
</evidence>
<organism evidence="1 2">
    <name type="scientific">Pleurodeles waltl</name>
    <name type="common">Iberian ribbed newt</name>
    <dbReference type="NCBI Taxonomy" id="8319"/>
    <lineage>
        <taxon>Eukaryota</taxon>
        <taxon>Metazoa</taxon>
        <taxon>Chordata</taxon>
        <taxon>Craniata</taxon>
        <taxon>Vertebrata</taxon>
        <taxon>Euteleostomi</taxon>
        <taxon>Amphibia</taxon>
        <taxon>Batrachia</taxon>
        <taxon>Caudata</taxon>
        <taxon>Salamandroidea</taxon>
        <taxon>Salamandridae</taxon>
        <taxon>Pleurodelinae</taxon>
        <taxon>Pleurodeles</taxon>
    </lineage>
</organism>
<dbReference type="Proteomes" id="UP001066276">
    <property type="component" value="Chromosome 2_2"/>
</dbReference>
<comment type="caution">
    <text evidence="1">The sequence shown here is derived from an EMBL/GenBank/DDBJ whole genome shotgun (WGS) entry which is preliminary data.</text>
</comment>
<proteinExistence type="predicted"/>
<reference evidence="1" key="1">
    <citation type="journal article" date="2022" name="bioRxiv">
        <title>Sequencing and chromosome-scale assembly of the giantPleurodeles waltlgenome.</title>
        <authorList>
            <person name="Brown T."/>
            <person name="Elewa A."/>
            <person name="Iarovenko S."/>
            <person name="Subramanian E."/>
            <person name="Araus A.J."/>
            <person name="Petzold A."/>
            <person name="Susuki M."/>
            <person name="Suzuki K.-i.T."/>
            <person name="Hayashi T."/>
            <person name="Toyoda A."/>
            <person name="Oliveira C."/>
            <person name="Osipova E."/>
            <person name="Leigh N.D."/>
            <person name="Simon A."/>
            <person name="Yun M.H."/>
        </authorList>
    </citation>
    <scope>NUCLEOTIDE SEQUENCE</scope>
    <source>
        <strain evidence="1">20211129_DDA</strain>
        <tissue evidence="1">Liver</tissue>
    </source>
</reference>
<gene>
    <name evidence="1" type="ORF">NDU88_004094</name>
</gene>
<keyword evidence="2" id="KW-1185">Reference proteome</keyword>
<sequence>MGARGTAPSGTDSLLRQQRLSGCRLLLAGKSSRAPGARATCCRCRAPTSRCDEWPGLPGPSASLAPVKRHAKEGAPAVFHSERRGASGIRFLAKIC</sequence>
<dbReference type="AlphaFoldDB" id="A0AAV7V098"/>
<name>A0AAV7V098_PLEWA</name>
<protein>
    <submittedName>
        <fullName evidence="1">Uncharacterized protein</fullName>
    </submittedName>
</protein>
<accession>A0AAV7V098</accession>
<dbReference type="EMBL" id="JANPWB010000004">
    <property type="protein sequence ID" value="KAJ1194808.1"/>
    <property type="molecule type" value="Genomic_DNA"/>
</dbReference>
<evidence type="ECO:0000313" key="2">
    <source>
        <dbReference type="Proteomes" id="UP001066276"/>
    </source>
</evidence>